<comment type="caution">
    <text evidence="2">The sequence shown here is derived from an EMBL/GenBank/DDBJ whole genome shotgun (WGS) entry which is preliminary data.</text>
</comment>
<evidence type="ECO:0000259" key="1">
    <source>
        <dbReference type="Pfam" id="PF23186"/>
    </source>
</evidence>
<accession>A0A3M2IZL4</accession>
<evidence type="ECO:0000313" key="2">
    <source>
        <dbReference type="EMBL" id="RMI06569.1"/>
    </source>
</evidence>
<dbReference type="Pfam" id="PF23186">
    <property type="entry name" value="DUF7059"/>
    <property type="match status" value="1"/>
</dbReference>
<dbReference type="Proteomes" id="UP000269289">
    <property type="component" value="Unassembled WGS sequence"/>
</dbReference>
<organism evidence="2 3">
    <name type="scientific">Cellulomonas triticagri</name>
    <dbReference type="NCBI Taxonomy" id="2483352"/>
    <lineage>
        <taxon>Bacteria</taxon>
        <taxon>Bacillati</taxon>
        <taxon>Actinomycetota</taxon>
        <taxon>Actinomycetes</taxon>
        <taxon>Micrococcales</taxon>
        <taxon>Cellulomonadaceae</taxon>
        <taxon>Cellulomonas</taxon>
    </lineage>
</organism>
<name>A0A3M2IZL4_9CELL</name>
<feature type="non-terminal residue" evidence="2">
    <location>
        <position position="80"/>
    </location>
</feature>
<dbReference type="InterPro" id="IPR055487">
    <property type="entry name" value="DUF7059"/>
</dbReference>
<reference evidence="2 3" key="1">
    <citation type="submission" date="2018-10" db="EMBL/GenBank/DDBJ databases">
        <title>Isolation, diversity and antifungal activity of actinobacteria from wheat.</title>
        <authorList>
            <person name="Han C."/>
        </authorList>
    </citation>
    <scope>NUCLEOTIDE SEQUENCE [LARGE SCALE GENOMIC DNA]</scope>
    <source>
        <strain evidence="2 3">NEAU-YY56</strain>
    </source>
</reference>
<gene>
    <name evidence="2" type="ORF">EBM89_16085</name>
</gene>
<keyword evidence="2" id="KW-0808">Transferase</keyword>
<dbReference type="EMBL" id="RFFI01000105">
    <property type="protein sequence ID" value="RMI06569.1"/>
    <property type="molecule type" value="Genomic_DNA"/>
</dbReference>
<dbReference type="GO" id="GO:0032259">
    <property type="term" value="P:methylation"/>
    <property type="evidence" value="ECO:0007669"/>
    <property type="project" value="UniProtKB-KW"/>
</dbReference>
<evidence type="ECO:0000313" key="3">
    <source>
        <dbReference type="Proteomes" id="UP000269289"/>
    </source>
</evidence>
<proteinExistence type="predicted"/>
<sequence length="80" mass="7906">MTDPAAPSVDPALVAALRADLADAGFTVPGVEDLLGPVAAAALHREEPVPALLATDAAGDDPRAALVRAFVLGVPVRAAA</sequence>
<keyword evidence="3" id="KW-1185">Reference proteome</keyword>
<keyword evidence="2" id="KW-0489">Methyltransferase</keyword>
<dbReference type="AlphaFoldDB" id="A0A3M2IZL4"/>
<protein>
    <submittedName>
        <fullName evidence="2">SAM-dependent methyltransferase</fullName>
    </submittedName>
</protein>
<dbReference type="GO" id="GO:0008168">
    <property type="term" value="F:methyltransferase activity"/>
    <property type="evidence" value="ECO:0007669"/>
    <property type="project" value="UniProtKB-KW"/>
</dbReference>
<feature type="domain" description="DUF7059" evidence="1">
    <location>
        <begin position="24"/>
        <end position="79"/>
    </location>
</feature>